<dbReference type="Pfam" id="PF16036">
    <property type="entry name" value="Chalcone_3"/>
    <property type="match status" value="1"/>
</dbReference>
<dbReference type="Proteomes" id="UP000243924">
    <property type="component" value="Chromosome I"/>
</dbReference>
<protein>
    <submittedName>
        <fullName evidence="3">Chalcone isomerase-like</fullName>
    </submittedName>
</protein>
<evidence type="ECO:0000313" key="4">
    <source>
        <dbReference type="Proteomes" id="UP000243924"/>
    </source>
</evidence>
<feature type="signal peptide" evidence="1">
    <location>
        <begin position="1"/>
        <end position="19"/>
    </location>
</feature>
<dbReference type="SUPFAM" id="SSF54626">
    <property type="entry name" value="Chalcone isomerase"/>
    <property type="match status" value="1"/>
</dbReference>
<accession>A0A1H2EXB0</accession>
<keyword evidence="4" id="KW-1185">Reference proteome</keyword>
<dbReference type="RefSeq" id="WP_092384940.1">
    <property type="nucleotide sequence ID" value="NZ_LT629787.1"/>
</dbReference>
<keyword evidence="1" id="KW-0732">Signal</keyword>
<evidence type="ECO:0000313" key="3">
    <source>
        <dbReference type="EMBL" id="SDT99689.1"/>
    </source>
</evidence>
<dbReference type="OrthoDB" id="270742at2"/>
<keyword evidence="3" id="KW-0413">Isomerase</keyword>
<dbReference type="EMBL" id="LT629787">
    <property type="protein sequence ID" value="SDT99689.1"/>
    <property type="molecule type" value="Genomic_DNA"/>
</dbReference>
<dbReference type="AlphaFoldDB" id="A0A1H2EXB0"/>
<dbReference type="InterPro" id="IPR016088">
    <property type="entry name" value="Chalcone_isomerase_3-sand"/>
</dbReference>
<feature type="chain" id="PRO_5009273402" evidence="1">
    <location>
        <begin position="20"/>
        <end position="181"/>
    </location>
</feature>
<sequence length="181" mass="20928">MRRTLTCLAMMLFSPFLLANEPDFPERLEVDEQTLVLRNESLLRYLFVDVYSAALLTPADISPANAVDQRSPLHLELYYYRNIDREDVVKAAWVALERQHDDATLERLRPAIDELHATFSDIQSGDRYSLTLSDSQALRLSYNDEVIFTSDNEELARTYVGIWLEENGLSDSLRQRLLAER</sequence>
<evidence type="ECO:0000256" key="1">
    <source>
        <dbReference type="SAM" id="SignalP"/>
    </source>
</evidence>
<dbReference type="GO" id="GO:0016872">
    <property type="term" value="F:intramolecular lyase activity"/>
    <property type="evidence" value="ECO:0007669"/>
    <property type="project" value="InterPro"/>
</dbReference>
<organism evidence="3 4">
    <name type="scientific">Halopseudomonas salegens</name>
    <dbReference type="NCBI Taxonomy" id="1434072"/>
    <lineage>
        <taxon>Bacteria</taxon>
        <taxon>Pseudomonadati</taxon>
        <taxon>Pseudomonadota</taxon>
        <taxon>Gammaproteobacteria</taxon>
        <taxon>Pseudomonadales</taxon>
        <taxon>Pseudomonadaceae</taxon>
        <taxon>Halopseudomonas</taxon>
    </lineage>
</organism>
<feature type="domain" description="Chalcone isomerase" evidence="2">
    <location>
        <begin position="23"/>
        <end position="178"/>
    </location>
</feature>
<evidence type="ECO:0000259" key="2">
    <source>
        <dbReference type="Pfam" id="PF16036"/>
    </source>
</evidence>
<dbReference type="STRING" id="1434072.SAMN05216210_1113"/>
<reference evidence="4" key="1">
    <citation type="submission" date="2016-10" db="EMBL/GenBank/DDBJ databases">
        <authorList>
            <person name="Varghese N."/>
            <person name="Submissions S."/>
        </authorList>
    </citation>
    <scope>NUCLEOTIDE SEQUENCE [LARGE SCALE GENOMIC DNA]</scope>
    <source>
        <strain evidence="4">CECT 8338</strain>
    </source>
</reference>
<dbReference type="InterPro" id="IPR036298">
    <property type="entry name" value="Chalcone_isomerase_sf"/>
</dbReference>
<dbReference type="Gene3D" id="3.50.70.10">
    <property type="match status" value="1"/>
</dbReference>
<gene>
    <name evidence="3" type="ORF">SAMN05216210_1113</name>
</gene>
<name>A0A1H2EXB0_9GAMM</name>
<proteinExistence type="predicted"/>
<dbReference type="InterPro" id="IPR016087">
    <property type="entry name" value="Chalcone_isomerase"/>
</dbReference>